<dbReference type="InterPro" id="IPR001447">
    <property type="entry name" value="Arylamine_N-AcTrfase"/>
</dbReference>
<evidence type="ECO:0008006" key="4">
    <source>
        <dbReference type="Google" id="ProtNLM"/>
    </source>
</evidence>
<protein>
    <recommendedName>
        <fullName evidence="4">Arylamine N-acetyltransferase</fullName>
    </recommendedName>
</protein>
<accession>A0A177KIJ9</accession>
<dbReference type="OrthoDB" id="7181050at2"/>
<organism evidence="2 3">
    <name type="scientific">Domibacillus aminovorans</name>
    <dbReference type="NCBI Taxonomy" id="29332"/>
    <lineage>
        <taxon>Bacteria</taxon>
        <taxon>Bacillati</taxon>
        <taxon>Bacillota</taxon>
        <taxon>Bacilli</taxon>
        <taxon>Bacillales</taxon>
        <taxon>Bacillaceae</taxon>
        <taxon>Domibacillus</taxon>
    </lineage>
</organism>
<comment type="caution">
    <text evidence="2">The sequence shown here is derived from an EMBL/GenBank/DDBJ whole genome shotgun (WGS) entry which is preliminary data.</text>
</comment>
<dbReference type="AlphaFoldDB" id="A0A177KIJ9"/>
<evidence type="ECO:0000256" key="1">
    <source>
        <dbReference type="ARBA" id="ARBA00006547"/>
    </source>
</evidence>
<dbReference type="InterPro" id="IPR053710">
    <property type="entry name" value="Arylamine_NAT_domain_sf"/>
</dbReference>
<dbReference type="GO" id="GO:0016407">
    <property type="term" value="F:acetyltransferase activity"/>
    <property type="evidence" value="ECO:0007669"/>
    <property type="project" value="InterPro"/>
</dbReference>
<reference evidence="2 3" key="1">
    <citation type="submission" date="2016-01" db="EMBL/GenBank/DDBJ databases">
        <title>Investigation of taxonomic status of Bacillus aminovorans.</title>
        <authorList>
            <person name="Verma A."/>
            <person name="Pal Y."/>
            <person name="Krishnamurthi S."/>
        </authorList>
    </citation>
    <scope>NUCLEOTIDE SEQUENCE [LARGE SCALE GENOMIC DNA]</scope>
    <source>
        <strain evidence="2 3">DSM 4337</strain>
    </source>
</reference>
<proteinExistence type="inferred from homology"/>
<name>A0A177KIJ9_9BACI</name>
<dbReference type="InterPro" id="IPR038765">
    <property type="entry name" value="Papain-like_cys_pep_sf"/>
</dbReference>
<comment type="similarity">
    <text evidence="1">Belongs to the arylamine N-acetyltransferase family.</text>
</comment>
<dbReference type="Proteomes" id="UP000077271">
    <property type="component" value="Unassembled WGS sequence"/>
</dbReference>
<dbReference type="PANTHER" id="PTHR11786">
    <property type="entry name" value="N-HYDROXYARYLAMINE O-ACETYLTRANSFERASE"/>
    <property type="match status" value="1"/>
</dbReference>
<gene>
    <name evidence="2" type="ORF">AWH48_12820</name>
</gene>
<dbReference type="PANTHER" id="PTHR11786:SF0">
    <property type="entry name" value="ARYLAMINE N-ACETYLTRANSFERASE 4-RELATED"/>
    <property type="match status" value="1"/>
</dbReference>
<dbReference type="Gene3D" id="3.30.2140.20">
    <property type="match status" value="1"/>
</dbReference>
<evidence type="ECO:0000313" key="2">
    <source>
        <dbReference type="EMBL" id="OAH53228.1"/>
    </source>
</evidence>
<dbReference type="EMBL" id="LQWZ01000036">
    <property type="protein sequence ID" value="OAH53228.1"/>
    <property type="molecule type" value="Genomic_DNA"/>
</dbReference>
<dbReference type="RefSeq" id="WP_063975566.1">
    <property type="nucleotide sequence ID" value="NZ_LQWZ01000036.1"/>
</dbReference>
<dbReference type="SUPFAM" id="SSF54001">
    <property type="entry name" value="Cysteine proteinases"/>
    <property type="match status" value="1"/>
</dbReference>
<dbReference type="Pfam" id="PF00797">
    <property type="entry name" value="Acetyltransf_2"/>
    <property type="match status" value="1"/>
</dbReference>
<sequence length="268" mass="30687">MNSFFKQFAGHDLSFILKRFAELFPFENLDVLNRYEQEITPEFLKEKLIDNQRGGLCYELNALLFLTLKELGFDVQLTTGTVKNEGVWAIDHTHATVLLKQDGHLHLVESGFGNRLPLSLLLLDGESVSSPAGTFRFRTVTTEKGTLAMEQLVNDEWIVRYGFSPEPVNWSELTKMKETIHHDERSTFTQAPVIAGITGGGTFSIARDRLRLKWPDGSEKIVEFEHDNDFLKEVTRYCSPSIVKEAELYLNAEFRDEKRNESKEGDHK</sequence>
<evidence type="ECO:0000313" key="3">
    <source>
        <dbReference type="Proteomes" id="UP000077271"/>
    </source>
</evidence>